<dbReference type="InterPro" id="IPR012337">
    <property type="entry name" value="RNaseH-like_sf"/>
</dbReference>
<dbReference type="InterPro" id="IPR043502">
    <property type="entry name" value="DNA/RNA_pol_sf"/>
</dbReference>
<feature type="domain" description="Integrase catalytic" evidence="2">
    <location>
        <begin position="386"/>
        <end position="530"/>
    </location>
</feature>
<dbReference type="GO" id="GO:0003824">
    <property type="term" value="F:catalytic activity"/>
    <property type="evidence" value="ECO:0007669"/>
    <property type="project" value="UniProtKB-KW"/>
</dbReference>
<name>A0AAQ3T061_PASNO</name>
<keyword evidence="1" id="KW-0511">Multifunctional enzyme</keyword>
<dbReference type="SUPFAM" id="SSF56672">
    <property type="entry name" value="DNA/RNA polymerases"/>
    <property type="match status" value="1"/>
</dbReference>
<protein>
    <recommendedName>
        <fullName evidence="2">Integrase catalytic domain-containing protein</fullName>
    </recommendedName>
</protein>
<evidence type="ECO:0000259" key="2">
    <source>
        <dbReference type="PROSITE" id="PS50994"/>
    </source>
</evidence>
<evidence type="ECO:0000256" key="1">
    <source>
        <dbReference type="ARBA" id="ARBA00023268"/>
    </source>
</evidence>
<dbReference type="InterPro" id="IPR036397">
    <property type="entry name" value="RNaseH_sf"/>
</dbReference>
<dbReference type="Proteomes" id="UP001341281">
    <property type="component" value="Chromosome 03"/>
</dbReference>
<evidence type="ECO:0000313" key="3">
    <source>
        <dbReference type="EMBL" id="WVZ63637.1"/>
    </source>
</evidence>
<accession>A0AAQ3T061</accession>
<dbReference type="AlphaFoldDB" id="A0AAQ3T061"/>
<keyword evidence="4" id="KW-1185">Reference proteome</keyword>
<dbReference type="Gene3D" id="3.30.420.10">
    <property type="entry name" value="Ribonuclease H-like superfamily/Ribonuclease H"/>
    <property type="match status" value="1"/>
</dbReference>
<gene>
    <name evidence="3" type="ORF">U9M48_013252</name>
</gene>
<dbReference type="CDD" id="cd09274">
    <property type="entry name" value="RNase_HI_RT_Ty3"/>
    <property type="match status" value="1"/>
</dbReference>
<dbReference type="EMBL" id="CP144747">
    <property type="protein sequence ID" value="WVZ63637.1"/>
    <property type="molecule type" value="Genomic_DNA"/>
</dbReference>
<reference evidence="3 4" key="1">
    <citation type="submission" date="2024-02" db="EMBL/GenBank/DDBJ databases">
        <title>High-quality chromosome-scale genome assembly of Pensacola bahiagrass (Paspalum notatum Flugge var. saurae).</title>
        <authorList>
            <person name="Vega J.M."/>
            <person name="Podio M."/>
            <person name="Orjuela J."/>
            <person name="Siena L.A."/>
            <person name="Pessino S.C."/>
            <person name="Combes M.C."/>
            <person name="Mariac C."/>
            <person name="Albertini E."/>
            <person name="Pupilli F."/>
            <person name="Ortiz J.P.A."/>
            <person name="Leblanc O."/>
        </authorList>
    </citation>
    <scope>NUCLEOTIDE SEQUENCE [LARGE SCALE GENOMIC DNA]</scope>
    <source>
        <strain evidence="3">R1</strain>
        <tissue evidence="3">Leaf</tissue>
    </source>
</reference>
<dbReference type="GO" id="GO:0003676">
    <property type="term" value="F:nucleic acid binding"/>
    <property type="evidence" value="ECO:0007669"/>
    <property type="project" value="InterPro"/>
</dbReference>
<dbReference type="InterPro" id="IPR050951">
    <property type="entry name" value="Retrovirus_Pol_polyprotein"/>
</dbReference>
<dbReference type="PROSITE" id="PS50994">
    <property type="entry name" value="INTEGRASE"/>
    <property type="match status" value="1"/>
</dbReference>
<sequence length="530" mass="59476">MNASTTFQALMNDVLQSFLHSFVLVFFDDILIYNTSWTKHFSMCALCSLCCASMASCASNPSASSMGNMISRNGVATDEGKVHTVIDWPLPRSVRALRGFLGLADYYRMTMGPYSAPHQPTLQGQLPLVAAADKAFQRLRVTLTTAPVLTLQDFALPFMVECNASSVECGTVLHQGAGPMAFLSRPIVPRHRGLAAYERELIGLIQAMRHWRPYLWGRRFHVKTGHYSLKFLLDQHRWVSKLLGFDFTVEYKPRSTNVVDDVLSRRDAESCMLLVIFEPSFAIVDDLRPAASTDPALVSLVEQVVEGTLRAPWSLVDGPGVEYDATHEGTLLYDVHDATHEGVENTLRRFCHDFHTPRERAVVQEFVHHCLCNKTKHHHPARLLLHLPVPTTVWSDVSMDFVEGLPKVGVSDFKDLCALHRVIASLLHNSTKSVAAAIFREIVRVHGIPVSIVSDCDSVFTSAFWQSLFKHLGTKLHMSSTFHPQSDGQTEVVNKAIGMYLHCLTGDRPRQWLNWLPWVEFVYNTSFQSA</sequence>
<organism evidence="3 4">
    <name type="scientific">Paspalum notatum var. saurae</name>
    <dbReference type="NCBI Taxonomy" id="547442"/>
    <lineage>
        <taxon>Eukaryota</taxon>
        <taxon>Viridiplantae</taxon>
        <taxon>Streptophyta</taxon>
        <taxon>Embryophyta</taxon>
        <taxon>Tracheophyta</taxon>
        <taxon>Spermatophyta</taxon>
        <taxon>Magnoliopsida</taxon>
        <taxon>Liliopsida</taxon>
        <taxon>Poales</taxon>
        <taxon>Poaceae</taxon>
        <taxon>PACMAD clade</taxon>
        <taxon>Panicoideae</taxon>
        <taxon>Andropogonodae</taxon>
        <taxon>Paspaleae</taxon>
        <taxon>Paspalinae</taxon>
        <taxon>Paspalum</taxon>
    </lineage>
</organism>
<dbReference type="InterPro" id="IPR001584">
    <property type="entry name" value="Integrase_cat-core"/>
</dbReference>
<dbReference type="Pfam" id="PF17919">
    <property type="entry name" value="RT_RNaseH_2"/>
    <property type="match status" value="1"/>
</dbReference>
<dbReference type="PANTHER" id="PTHR37984:SF5">
    <property type="entry name" value="PROTEIN NYNRIN-LIKE"/>
    <property type="match status" value="1"/>
</dbReference>
<dbReference type="InterPro" id="IPR041577">
    <property type="entry name" value="RT_RNaseH_2"/>
</dbReference>
<proteinExistence type="predicted"/>
<dbReference type="SUPFAM" id="SSF53098">
    <property type="entry name" value="Ribonuclease H-like"/>
    <property type="match status" value="1"/>
</dbReference>
<evidence type="ECO:0000313" key="4">
    <source>
        <dbReference type="Proteomes" id="UP001341281"/>
    </source>
</evidence>
<dbReference type="InterPro" id="IPR043128">
    <property type="entry name" value="Rev_trsase/Diguanyl_cyclase"/>
</dbReference>
<dbReference type="PANTHER" id="PTHR37984">
    <property type="entry name" value="PROTEIN CBG26694"/>
    <property type="match status" value="1"/>
</dbReference>
<dbReference type="GO" id="GO:0015074">
    <property type="term" value="P:DNA integration"/>
    <property type="evidence" value="ECO:0007669"/>
    <property type="project" value="InterPro"/>
</dbReference>
<dbReference type="Gene3D" id="3.30.70.270">
    <property type="match status" value="2"/>
</dbReference>